<comment type="caution">
    <text evidence="1">The sequence shown here is derived from an EMBL/GenBank/DDBJ whole genome shotgun (WGS) entry which is preliminary data.</text>
</comment>
<evidence type="ECO:0000313" key="2">
    <source>
        <dbReference type="Proteomes" id="UP000550501"/>
    </source>
</evidence>
<organism evidence="1 2">
    <name type="scientific">Mycolicibacterium iranicum</name>
    <name type="common">Mycobacterium iranicum</name>
    <dbReference type="NCBI Taxonomy" id="912594"/>
    <lineage>
        <taxon>Bacteria</taxon>
        <taxon>Bacillati</taxon>
        <taxon>Actinomycetota</taxon>
        <taxon>Actinomycetes</taxon>
        <taxon>Mycobacteriales</taxon>
        <taxon>Mycobacteriaceae</taxon>
        <taxon>Mycolicibacterium</taxon>
    </lineage>
</organism>
<dbReference type="EMBL" id="JACHVU010000002">
    <property type="protein sequence ID" value="MBB2989589.1"/>
    <property type="molecule type" value="Genomic_DNA"/>
</dbReference>
<reference evidence="1 2" key="1">
    <citation type="submission" date="2020-08" db="EMBL/GenBank/DDBJ databases">
        <title>The Agave Microbiome: Exploring the role of microbial communities in plant adaptations to desert environments.</title>
        <authorList>
            <person name="Partida-Martinez L.P."/>
        </authorList>
    </citation>
    <scope>NUCLEOTIDE SEQUENCE [LARGE SCALE GENOMIC DNA]</scope>
    <source>
        <strain evidence="1 2">AT2.18</strain>
    </source>
</reference>
<dbReference type="Proteomes" id="UP000550501">
    <property type="component" value="Unassembled WGS sequence"/>
</dbReference>
<keyword evidence="2" id="KW-1185">Reference proteome</keyword>
<dbReference type="AlphaFoldDB" id="A0A839Q1A8"/>
<sequence length="314" mass="34591">MTDTHTGESWPALLVADWEPTRRSLHMWSQIVGKVRMAHAPLLNHWWQVPLYVSPRGLATSAIPVGTNSFDMEFDFVEHALNVRVSDGGTAGIALRDTSVAGFHHELLRTLEKLGVGSRISAGPNEVHPAIAFAEDTHAGYDPAAANAFWRQLIQADRVIGRFRARFIGKVSPVHFFWGSFDLACTRFSGRRAPRHPGGVPNCGDWVMEEGYSHELSSCGFWPGGAAEGAFYSYAYPEPDGYADAAGLPDGAFYDTGLRQYLLPYEAARQAKDPDAAVMDFLEFTYGAAADLMTWDRGALESDPGRWTHKVSSR</sequence>
<dbReference type="InterPro" id="IPR046038">
    <property type="entry name" value="DUF5996"/>
</dbReference>
<accession>A0A839Q1A8</accession>
<protein>
    <recommendedName>
        <fullName evidence="3">Ava_C0101 and related proteins</fullName>
    </recommendedName>
</protein>
<proteinExistence type="predicted"/>
<dbReference type="RefSeq" id="WP_183466875.1">
    <property type="nucleotide sequence ID" value="NZ_JACHVU010000002.1"/>
</dbReference>
<dbReference type="Pfam" id="PF19459">
    <property type="entry name" value="DUF5996"/>
    <property type="match status" value="1"/>
</dbReference>
<evidence type="ECO:0000313" key="1">
    <source>
        <dbReference type="EMBL" id="MBB2989589.1"/>
    </source>
</evidence>
<evidence type="ECO:0008006" key="3">
    <source>
        <dbReference type="Google" id="ProtNLM"/>
    </source>
</evidence>
<gene>
    <name evidence="1" type="ORF">FHR72_001052</name>
</gene>
<name>A0A839Q1A8_MYCIR</name>